<protein>
    <submittedName>
        <fullName evidence="1">(rape) hypothetical protein</fullName>
    </submittedName>
    <submittedName>
        <fullName evidence="2">BnaA08g20990D protein</fullName>
    </submittedName>
</protein>
<dbReference type="PaxDb" id="3708-A0A078HUI6"/>
<dbReference type="Gramene" id="CDY41497">
    <property type="protein sequence ID" value="CDY41497"/>
    <property type="gene ID" value="GSBRNA2T00073109001"/>
</dbReference>
<evidence type="ECO:0000313" key="1">
    <source>
        <dbReference type="EMBL" id="CAF2255988.1"/>
    </source>
</evidence>
<reference evidence="2" key="2">
    <citation type="submission" date="2014-06" db="EMBL/GenBank/DDBJ databases">
        <authorList>
            <person name="Genoscope - CEA"/>
        </authorList>
    </citation>
    <scope>NUCLEOTIDE SEQUENCE</scope>
</reference>
<accession>A0A078HUI6</accession>
<proteinExistence type="predicted"/>
<dbReference type="EMBL" id="LK032498">
    <property type="protein sequence ID" value="CDY41497.1"/>
    <property type="molecule type" value="Genomic_DNA"/>
</dbReference>
<dbReference type="AlphaFoldDB" id="A0A078HUI6"/>
<reference evidence="2 3" key="1">
    <citation type="journal article" date="2014" name="Science">
        <title>Plant genetics. Early allopolyploid evolution in the post-Neolithic Brassica napus oilseed genome.</title>
        <authorList>
            <person name="Chalhoub B."/>
            <person name="Denoeud F."/>
            <person name="Liu S."/>
            <person name="Parkin I.A."/>
            <person name="Tang H."/>
            <person name="Wang X."/>
            <person name="Chiquet J."/>
            <person name="Belcram H."/>
            <person name="Tong C."/>
            <person name="Samans B."/>
            <person name="Correa M."/>
            <person name="Da Silva C."/>
            <person name="Just J."/>
            <person name="Falentin C."/>
            <person name="Koh C.S."/>
            <person name="Le Clainche I."/>
            <person name="Bernard M."/>
            <person name="Bento P."/>
            <person name="Noel B."/>
            <person name="Labadie K."/>
            <person name="Alberti A."/>
            <person name="Charles M."/>
            <person name="Arnaud D."/>
            <person name="Guo H."/>
            <person name="Daviaud C."/>
            <person name="Alamery S."/>
            <person name="Jabbari K."/>
            <person name="Zhao M."/>
            <person name="Edger P.P."/>
            <person name="Chelaifa H."/>
            <person name="Tack D."/>
            <person name="Lassalle G."/>
            <person name="Mestiri I."/>
            <person name="Schnel N."/>
            <person name="Le Paslier M.C."/>
            <person name="Fan G."/>
            <person name="Renault V."/>
            <person name="Bayer P.E."/>
            <person name="Golicz A.A."/>
            <person name="Manoli S."/>
            <person name="Lee T.H."/>
            <person name="Thi V.H."/>
            <person name="Chalabi S."/>
            <person name="Hu Q."/>
            <person name="Fan C."/>
            <person name="Tollenaere R."/>
            <person name="Lu Y."/>
            <person name="Battail C."/>
            <person name="Shen J."/>
            <person name="Sidebottom C.H."/>
            <person name="Wang X."/>
            <person name="Canaguier A."/>
            <person name="Chauveau A."/>
            <person name="Berard A."/>
            <person name="Deniot G."/>
            <person name="Guan M."/>
            <person name="Liu Z."/>
            <person name="Sun F."/>
            <person name="Lim Y.P."/>
            <person name="Lyons E."/>
            <person name="Town C.D."/>
            <person name="Bancroft I."/>
            <person name="Wang X."/>
            <person name="Meng J."/>
            <person name="Ma J."/>
            <person name="Pires J.C."/>
            <person name="King G.J."/>
            <person name="Brunel D."/>
            <person name="Delourme R."/>
            <person name="Renard M."/>
            <person name="Aury J.M."/>
            <person name="Adams K.L."/>
            <person name="Batley J."/>
            <person name="Snowdon R.J."/>
            <person name="Tost J."/>
            <person name="Edwards D."/>
            <person name="Zhou Y."/>
            <person name="Hua W."/>
            <person name="Sharpe A.G."/>
            <person name="Paterson A.H."/>
            <person name="Guan C."/>
            <person name="Wincker P."/>
        </authorList>
    </citation>
    <scope>NUCLEOTIDE SEQUENCE [LARGE SCALE GENOMIC DNA]</scope>
    <source>
        <strain evidence="3">cv. Darmor-bzh</strain>
    </source>
</reference>
<name>A0A078HUI6_BRANA</name>
<dbReference type="EMBL" id="HG994362">
    <property type="protein sequence ID" value="CAF2255988.1"/>
    <property type="molecule type" value="Genomic_DNA"/>
</dbReference>
<dbReference type="Proteomes" id="UP000028999">
    <property type="component" value="Unassembled WGS sequence"/>
</dbReference>
<keyword evidence="3" id="KW-1185">Reference proteome</keyword>
<evidence type="ECO:0000313" key="2">
    <source>
        <dbReference type="EMBL" id="CDY41497.1"/>
    </source>
</evidence>
<reference evidence="1" key="3">
    <citation type="submission" date="2021-01" db="EMBL/GenBank/DDBJ databases">
        <authorList>
            <consortium name="Genoscope - CEA"/>
            <person name="William W."/>
        </authorList>
    </citation>
    <scope>NUCLEOTIDE SEQUENCE</scope>
</reference>
<sequence length="68" mass="8086">MKSIFCKMVAELESEKSFQSLEYNKAAALRTILILEFQKKRTDVETSLHHCLIPLMRMEQRRRQNPAF</sequence>
<dbReference type="Proteomes" id="UP001295469">
    <property type="component" value="Chromosome A08"/>
</dbReference>
<organism evidence="2 3">
    <name type="scientific">Brassica napus</name>
    <name type="common">Rape</name>
    <dbReference type="NCBI Taxonomy" id="3708"/>
    <lineage>
        <taxon>Eukaryota</taxon>
        <taxon>Viridiplantae</taxon>
        <taxon>Streptophyta</taxon>
        <taxon>Embryophyta</taxon>
        <taxon>Tracheophyta</taxon>
        <taxon>Spermatophyta</taxon>
        <taxon>Magnoliopsida</taxon>
        <taxon>eudicotyledons</taxon>
        <taxon>Gunneridae</taxon>
        <taxon>Pentapetalae</taxon>
        <taxon>rosids</taxon>
        <taxon>malvids</taxon>
        <taxon>Brassicales</taxon>
        <taxon>Brassicaceae</taxon>
        <taxon>Brassiceae</taxon>
        <taxon>Brassica</taxon>
    </lineage>
</organism>
<evidence type="ECO:0000313" key="3">
    <source>
        <dbReference type="Proteomes" id="UP000028999"/>
    </source>
</evidence>
<gene>
    <name evidence="2" type="primary">BnaA08g20990D</name>
    <name evidence="1" type="ORF">DARMORV10_A08P28640.1</name>
    <name evidence="2" type="ORF">GSBRNA2T00073109001</name>
</gene>